<dbReference type="Proteomes" id="UP000249046">
    <property type="component" value="Unassembled WGS sequence"/>
</dbReference>
<dbReference type="EMBL" id="QFPO01000029">
    <property type="protein sequence ID" value="PZQ09375.1"/>
    <property type="molecule type" value="Genomic_DNA"/>
</dbReference>
<dbReference type="InterPro" id="IPR036390">
    <property type="entry name" value="WH_DNA-bd_sf"/>
</dbReference>
<dbReference type="GO" id="GO:0003677">
    <property type="term" value="F:DNA binding"/>
    <property type="evidence" value="ECO:0007669"/>
    <property type="project" value="UniProtKB-KW"/>
</dbReference>
<gene>
    <name evidence="5" type="ORF">DI564_17830</name>
</gene>
<proteinExistence type="predicted"/>
<keyword evidence="1" id="KW-0805">Transcription regulation</keyword>
<keyword evidence="3" id="KW-0804">Transcription</keyword>
<feature type="domain" description="HTH gntR-type" evidence="4">
    <location>
        <begin position="9"/>
        <end position="60"/>
    </location>
</feature>
<dbReference type="InterPro" id="IPR000524">
    <property type="entry name" value="Tscrpt_reg_HTH_GntR"/>
</dbReference>
<sequence>MDDGQPANERVYEHIRQAMRDGHVWPGAGLDTAAIARAFNTTPTEVQCALLRLVGAGLLVDDPRYRLRAFVFRRIRRALQCGRYRPAEPLEPTAMAQAYGSGRSVIRFALYRLLGEEVVELDAARAFRVPPITEAVLLDHYDFAQWCTDRACNLLAVLPREPPSATTTVTGVSEDTDLATQTTIFFEQMPPAAGSVLPADIGRMNCLLGPVRPAEFALIPDASAELSQLQEAWQQRDLKALKAALSNYLARRRRMAADVVELLSTTPPASRR</sequence>
<name>A0A2W5K2P5_9GAMM</name>
<dbReference type="GO" id="GO:0003700">
    <property type="term" value="F:DNA-binding transcription factor activity"/>
    <property type="evidence" value="ECO:0007669"/>
    <property type="project" value="InterPro"/>
</dbReference>
<evidence type="ECO:0000256" key="1">
    <source>
        <dbReference type="ARBA" id="ARBA00023015"/>
    </source>
</evidence>
<dbReference type="PANTHER" id="PTHR43537">
    <property type="entry name" value="TRANSCRIPTIONAL REGULATOR, GNTR FAMILY"/>
    <property type="match status" value="1"/>
</dbReference>
<comment type="caution">
    <text evidence="5">The sequence shown here is derived from an EMBL/GenBank/DDBJ whole genome shotgun (WGS) entry which is preliminary data.</text>
</comment>
<organism evidence="5 6">
    <name type="scientific">Rhodanobacter denitrificans</name>
    <dbReference type="NCBI Taxonomy" id="666685"/>
    <lineage>
        <taxon>Bacteria</taxon>
        <taxon>Pseudomonadati</taxon>
        <taxon>Pseudomonadota</taxon>
        <taxon>Gammaproteobacteria</taxon>
        <taxon>Lysobacterales</taxon>
        <taxon>Rhodanobacteraceae</taxon>
        <taxon>Rhodanobacter</taxon>
    </lineage>
</organism>
<reference evidence="5 6" key="1">
    <citation type="submission" date="2017-08" db="EMBL/GenBank/DDBJ databases">
        <title>Infants hospitalized years apart are colonized by the same room-sourced microbial strains.</title>
        <authorList>
            <person name="Brooks B."/>
            <person name="Olm M.R."/>
            <person name="Firek B.A."/>
            <person name="Baker R."/>
            <person name="Thomas B.C."/>
            <person name="Morowitz M.J."/>
            <person name="Banfield J.F."/>
        </authorList>
    </citation>
    <scope>NUCLEOTIDE SEQUENCE [LARGE SCALE GENOMIC DNA]</scope>
    <source>
        <strain evidence="5">S2_005_003_R2_42</strain>
    </source>
</reference>
<evidence type="ECO:0000313" key="5">
    <source>
        <dbReference type="EMBL" id="PZQ09375.1"/>
    </source>
</evidence>
<dbReference type="Pfam" id="PF00392">
    <property type="entry name" value="GntR"/>
    <property type="match status" value="2"/>
</dbReference>
<protein>
    <recommendedName>
        <fullName evidence="4">HTH gntR-type domain-containing protein</fullName>
    </recommendedName>
</protein>
<evidence type="ECO:0000259" key="4">
    <source>
        <dbReference type="Pfam" id="PF00392"/>
    </source>
</evidence>
<dbReference type="SUPFAM" id="SSF46785">
    <property type="entry name" value="Winged helix' DNA-binding domain"/>
    <property type="match status" value="2"/>
</dbReference>
<accession>A0A2W5K2P5</accession>
<dbReference type="AlphaFoldDB" id="A0A2W5K2P5"/>
<feature type="domain" description="HTH gntR-type" evidence="4">
    <location>
        <begin position="69"/>
        <end position="129"/>
    </location>
</feature>
<evidence type="ECO:0000256" key="2">
    <source>
        <dbReference type="ARBA" id="ARBA00023125"/>
    </source>
</evidence>
<evidence type="ECO:0000256" key="3">
    <source>
        <dbReference type="ARBA" id="ARBA00023163"/>
    </source>
</evidence>
<keyword evidence="2" id="KW-0238">DNA-binding</keyword>
<dbReference type="InterPro" id="IPR036388">
    <property type="entry name" value="WH-like_DNA-bd_sf"/>
</dbReference>
<dbReference type="PANTHER" id="PTHR43537:SF5">
    <property type="entry name" value="UXU OPERON TRANSCRIPTIONAL REGULATOR"/>
    <property type="match status" value="1"/>
</dbReference>
<evidence type="ECO:0000313" key="6">
    <source>
        <dbReference type="Proteomes" id="UP000249046"/>
    </source>
</evidence>
<dbReference type="Gene3D" id="1.10.10.10">
    <property type="entry name" value="Winged helix-like DNA-binding domain superfamily/Winged helix DNA-binding domain"/>
    <property type="match status" value="2"/>
</dbReference>